<dbReference type="EMBL" id="CP151510">
    <property type="protein sequence ID" value="WZN64900.1"/>
    <property type="molecule type" value="Genomic_DNA"/>
</dbReference>
<evidence type="ECO:0000256" key="3">
    <source>
        <dbReference type="ARBA" id="ARBA00008961"/>
    </source>
</evidence>
<evidence type="ECO:0000256" key="1">
    <source>
        <dbReference type="ARBA" id="ARBA00002154"/>
    </source>
</evidence>
<evidence type="ECO:0000313" key="10">
    <source>
        <dbReference type="EMBL" id="WZN64900.1"/>
    </source>
</evidence>
<dbReference type="AlphaFoldDB" id="A0AAX4PEV8"/>
<keyword evidence="7" id="KW-0333">Golgi apparatus</keyword>
<dbReference type="InterPro" id="IPR051523">
    <property type="entry name" value="KISH_domain"/>
</dbReference>
<feature type="transmembrane region" description="Helical" evidence="9">
    <location>
        <begin position="9"/>
        <end position="26"/>
    </location>
</feature>
<accession>A0AAX4PEV8</accession>
<dbReference type="GO" id="GO:0000139">
    <property type="term" value="C:Golgi membrane"/>
    <property type="evidence" value="ECO:0007669"/>
    <property type="project" value="UniProtKB-SubCell"/>
</dbReference>
<gene>
    <name evidence="10" type="ORF">HKI87_10g64570</name>
</gene>
<reference evidence="10 11" key="1">
    <citation type="submission" date="2024-03" db="EMBL/GenBank/DDBJ databases">
        <title>Complete genome sequence of the green alga Chloropicon roscoffensis RCC1871.</title>
        <authorList>
            <person name="Lemieux C."/>
            <person name="Pombert J.-F."/>
            <person name="Otis C."/>
            <person name="Turmel M."/>
        </authorList>
    </citation>
    <scope>NUCLEOTIDE SEQUENCE [LARGE SCALE GENOMIC DNA]</scope>
    <source>
        <strain evidence="10 11">RCC1871</strain>
    </source>
</reference>
<keyword evidence="6 9" id="KW-1133">Transmembrane helix</keyword>
<evidence type="ECO:0000256" key="9">
    <source>
        <dbReference type="RuleBase" id="RU910717"/>
    </source>
</evidence>
<comment type="caution">
    <text evidence="9">Lacks conserved residue(s) required for the propagation of feature annotation.</text>
</comment>
<dbReference type="Proteomes" id="UP001472866">
    <property type="component" value="Chromosome 10"/>
</dbReference>
<dbReference type="PANTHER" id="PTHR13229">
    <property type="entry name" value="PROTEIN KISH-A"/>
    <property type="match status" value="1"/>
</dbReference>
<evidence type="ECO:0000313" key="11">
    <source>
        <dbReference type="Proteomes" id="UP001472866"/>
    </source>
</evidence>
<dbReference type="InterPro" id="IPR009653">
    <property type="entry name" value="Ksh1"/>
</dbReference>
<evidence type="ECO:0000256" key="2">
    <source>
        <dbReference type="ARBA" id="ARBA00004614"/>
    </source>
</evidence>
<evidence type="ECO:0000256" key="4">
    <source>
        <dbReference type="ARBA" id="ARBA00022692"/>
    </source>
</evidence>
<evidence type="ECO:0000256" key="5">
    <source>
        <dbReference type="ARBA" id="ARBA00022729"/>
    </source>
</evidence>
<evidence type="ECO:0000256" key="8">
    <source>
        <dbReference type="ARBA" id="ARBA00023136"/>
    </source>
</evidence>
<protein>
    <recommendedName>
        <fullName evidence="9">Protein kish</fullName>
    </recommendedName>
</protein>
<keyword evidence="11" id="KW-1185">Reference proteome</keyword>
<sequence length="70" mass="7681">MTALFDEQSLAIVAVLFICTCTYIKMKAPTLLNTREGFRGILWKAARIGERLSPWVGLVCLAAGIGVLLR</sequence>
<feature type="transmembrane region" description="Helical" evidence="9">
    <location>
        <begin position="52"/>
        <end position="69"/>
    </location>
</feature>
<name>A0AAX4PEV8_9CHLO</name>
<keyword evidence="4 9" id="KW-0812">Transmembrane</keyword>
<evidence type="ECO:0000256" key="7">
    <source>
        <dbReference type="ARBA" id="ARBA00023034"/>
    </source>
</evidence>
<proteinExistence type="inferred from homology"/>
<dbReference type="Pfam" id="PF06842">
    <property type="entry name" value="DUF1242"/>
    <property type="match status" value="1"/>
</dbReference>
<comment type="similarity">
    <text evidence="3 9">Belongs to the KISH family.</text>
</comment>
<comment type="subcellular location">
    <subcellularLocation>
        <location evidence="2">Golgi apparatus membrane</location>
        <topology evidence="2">Single-pass type I membrane protein</topology>
    </subcellularLocation>
</comment>
<comment type="function">
    <text evidence="1 9">Involved in the early part of the secretory pathway.</text>
</comment>
<keyword evidence="8 9" id="KW-0472">Membrane</keyword>
<evidence type="ECO:0000256" key="6">
    <source>
        <dbReference type="ARBA" id="ARBA00022989"/>
    </source>
</evidence>
<keyword evidence="5" id="KW-0732">Signal</keyword>
<organism evidence="10 11">
    <name type="scientific">Chloropicon roscoffensis</name>
    <dbReference type="NCBI Taxonomy" id="1461544"/>
    <lineage>
        <taxon>Eukaryota</taxon>
        <taxon>Viridiplantae</taxon>
        <taxon>Chlorophyta</taxon>
        <taxon>Chloropicophyceae</taxon>
        <taxon>Chloropicales</taxon>
        <taxon>Chloropicaceae</taxon>
        <taxon>Chloropicon</taxon>
    </lineage>
</organism>